<reference evidence="3 4" key="1">
    <citation type="journal article" date="2013" name="Int. J. Syst. Evol. Microbiol.">
        <title>Description of Streptomonospora sediminis sp. nov. and Streptomonospora nanhaiensis sp. nov., and reclassification of Nocardiopsis arabia Hozzein &amp; Goodfellow 2008 as Streptomonospora arabica comb. nov. and emended description of the genus Streptomonospora.</title>
        <authorList>
            <person name="Zhang D.F."/>
            <person name="Pan H.Q."/>
            <person name="He J."/>
            <person name="Zhang X.M."/>
            <person name="Zhang Y.G."/>
            <person name="Klenk H.P."/>
            <person name="Hu J.C."/>
            <person name="Li W.J."/>
        </authorList>
    </citation>
    <scope>NUCLEOTIDE SEQUENCE [LARGE SCALE GENOMIC DNA]</scope>
    <source>
        <strain evidence="3 4">12A09</strain>
    </source>
</reference>
<sequence>MSETYSHPYRKSSYSGTGNNCVEVADTDQDSAMRDTQNRDAGALSFPRPEWSALLSTVRQK</sequence>
<keyword evidence="4" id="KW-1185">Reference proteome</keyword>
<gene>
    <name evidence="3" type="ORF">OUQ99_00140</name>
</gene>
<evidence type="ECO:0000313" key="4">
    <source>
        <dbReference type="Proteomes" id="UP001156498"/>
    </source>
</evidence>
<feature type="domain" description="DUF397" evidence="2">
    <location>
        <begin position="9"/>
        <end position="59"/>
    </location>
</feature>
<accession>A0ABY6YMT8</accession>
<dbReference type="InterPro" id="IPR007278">
    <property type="entry name" value="DUF397"/>
</dbReference>
<dbReference type="Pfam" id="PF04149">
    <property type="entry name" value="DUF397"/>
    <property type="match status" value="1"/>
</dbReference>
<organism evidence="3 4">
    <name type="scientific">Streptomonospora nanhaiensis</name>
    <dbReference type="NCBI Taxonomy" id="1323731"/>
    <lineage>
        <taxon>Bacteria</taxon>
        <taxon>Bacillati</taxon>
        <taxon>Actinomycetota</taxon>
        <taxon>Actinomycetes</taxon>
        <taxon>Streptosporangiales</taxon>
        <taxon>Nocardiopsidaceae</taxon>
        <taxon>Streptomonospora</taxon>
    </lineage>
</organism>
<evidence type="ECO:0000259" key="2">
    <source>
        <dbReference type="Pfam" id="PF04149"/>
    </source>
</evidence>
<protein>
    <submittedName>
        <fullName evidence="3">DUF397 domain-containing protein</fullName>
    </submittedName>
</protein>
<dbReference type="EMBL" id="CP113264">
    <property type="protein sequence ID" value="WAE73594.1"/>
    <property type="molecule type" value="Genomic_DNA"/>
</dbReference>
<evidence type="ECO:0000313" key="3">
    <source>
        <dbReference type="EMBL" id="WAE73594.1"/>
    </source>
</evidence>
<proteinExistence type="predicted"/>
<evidence type="ECO:0000256" key="1">
    <source>
        <dbReference type="SAM" id="MobiDB-lite"/>
    </source>
</evidence>
<feature type="region of interest" description="Disordered" evidence="1">
    <location>
        <begin position="1"/>
        <end position="45"/>
    </location>
</feature>
<name>A0ABY6YMT8_9ACTN</name>
<dbReference type="RefSeq" id="WP_267947378.1">
    <property type="nucleotide sequence ID" value="NZ_CP113264.1"/>
</dbReference>
<dbReference type="Proteomes" id="UP001156498">
    <property type="component" value="Chromosome"/>
</dbReference>